<dbReference type="HAMAP" id="MF_00210">
    <property type="entry name" value="EPSP_synth"/>
    <property type="match status" value="1"/>
</dbReference>
<dbReference type="FunFam" id="3.20.20.70:FF:000135">
    <property type="entry name" value="Pentafunctional AROM polypeptide"/>
    <property type="match status" value="1"/>
</dbReference>
<feature type="binding site" evidence="19">
    <location>
        <position position="162"/>
    </location>
    <ligand>
        <name>NAD(+)</name>
        <dbReference type="ChEBI" id="CHEBI:57540"/>
    </ligand>
</feature>
<feature type="binding site" evidence="19">
    <location>
        <begin position="45"/>
        <end position="47"/>
    </location>
    <ligand>
        <name>NAD(+)</name>
        <dbReference type="ChEBI" id="CHEBI:57540"/>
    </ligand>
</feature>
<comment type="catalytic activity">
    <reaction evidence="19 20">
        <text>shikimate + NADP(+) = 3-dehydroshikimate + NADPH + H(+)</text>
        <dbReference type="Rhea" id="RHEA:17737"/>
        <dbReference type="ChEBI" id="CHEBI:15378"/>
        <dbReference type="ChEBI" id="CHEBI:16630"/>
        <dbReference type="ChEBI" id="CHEBI:36208"/>
        <dbReference type="ChEBI" id="CHEBI:57783"/>
        <dbReference type="ChEBI" id="CHEBI:58349"/>
        <dbReference type="EC" id="1.1.1.25"/>
    </reaction>
</comment>
<comment type="similarity">
    <text evidence="19 20">In the 2nd section; belongs to the EPSP synthase family.</text>
</comment>
<evidence type="ECO:0000256" key="6">
    <source>
        <dbReference type="ARBA" id="ARBA00022679"/>
    </source>
</evidence>
<dbReference type="GO" id="GO:0004765">
    <property type="term" value="F:shikimate kinase activity"/>
    <property type="evidence" value="ECO:0007669"/>
    <property type="project" value="UniProtKB-UniRule"/>
</dbReference>
<evidence type="ECO:0000256" key="20">
    <source>
        <dbReference type="PIRNR" id="PIRNR000514"/>
    </source>
</evidence>
<dbReference type="InterPro" id="IPR056179">
    <property type="entry name" value="DHQS_C"/>
</dbReference>
<feature type="binding site" evidence="19">
    <location>
        <position position="361"/>
    </location>
    <ligand>
        <name>7-phospho-2-dehydro-3-deoxy-D-arabino-heptonate</name>
        <dbReference type="ChEBI" id="CHEBI:58394"/>
    </ligand>
</feature>
<dbReference type="Gene3D" id="3.40.50.300">
    <property type="entry name" value="P-loop containing nucleotide triphosphate hydrolases"/>
    <property type="match status" value="1"/>
</dbReference>
<evidence type="ECO:0000259" key="23">
    <source>
        <dbReference type="Pfam" id="PF08501"/>
    </source>
</evidence>
<evidence type="ECO:0000256" key="9">
    <source>
        <dbReference type="ARBA" id="ARBA00022777"/>
    </source>
</evidence>
<accession>A0A0C3RQU9</accession>
<feature type="binding site" evidence="19">
    <location>
        <position position="195"/>
    </location>
    <ligand>
        <name>Zn(2+)</name>
        <dbReference type="ChEBI" id="CHEBI:29105"/>
        <note>catalytic</note>
    </ligand>
</feature>
<evidence type="ECO:0000259" key="22">
    <source>
        <dbReference type="Pfam" id="PF01761"/>
    </source>
</evidence>
<comment type="similarity">
    <text evidence="19 20">In the 4th section; belongs to the type-I 3-dehydroquinase family.</text>
</comment>
<feature type="binding site" evidence="19">
    <location>
        <begin position="195"/>
        <end position="198"/>
    </location>
    <ligand>
        <name>7-phospho-2-dehydro-3-deoxy-D-arabino-heptonate</name>
        <dbReference type="ChEBI" id="CHEBI:58394"/>
    </ligand>
</feature>
<keyword evidence="4 19" id="KW-0963">Cytoplasm</keyword>
<name>A0A0C3RQU9_PHLG1</name>
<feature type="domain" description="3-dehydroquinate synthase C-terminal" evidence="25">
    <location>
        <begin position="192"/>
        <end position="363"/>
    </location>
</feature>
<keyword evidence="13 19" id="KW-0560">Oxidoreductase</keyword>
<dbReference type="GO" id="GO:0009073">
    <property type="term" value="P:aromatic amino acid family biosynthetic process"/>
    <property type="evidence" value="ECO:0007669"/>
    <property type="project" value="UniProtKB-UniRule"/>
</dbReference>
<keyword evidence="16 19" id="KW-0511">Multifunctional enzyme</keyword>
<evidence type="ECO:0000256" key="16">
    <source>
        <dbReference type="ARBA" id="ARBA00023268"/>
    </source>
</evidence>
<dbReference type="InterPro" id="IPR030960">
    <property type="entry name" value="DHQS/DOIS_N"/>
</dbReference>
<dbReference type="CDD" id="cd00502">
    <property type="entry name" value="DHQase_I"/>
    <property type="match status" value="1"/>
</dbReference>
<feature type="active site" description="Schiff-base intermediate with substrate; for 3-dehydroquinate dehydratase activity" evidence="19">
    <location>
        <position position="1243"/>
    </location>
</feature>
<keyword evidence="8 19" id="KW-0547">Nucleotide-binding</keyword>
<dbReference type="InterPro" id="IPR008289">
    <property type="entry name" value="Pentafunct_AroM"/>
</dbReference>
<proteinExistence type="inferred from homology"/>
<dbReference type="Gene3D" id="3.65.10.10">
    <property type="entry name" value="Enolpyruvate transferase domain"/>
    <property type="match status" value="2"/>
</dbReference>
<dbReference type="Gene3D" id="1.20.1090.10">
    <property type="entry name" value="Dehydroquinate synthase-like - alpha domain"/>
    <property type="match status" value="1"/>
</dbReference>
<dbReference type="InterPro" id="IPR041121">
    <property type="entry name" value="SDH_C"/>
</dbReference>
<comment type="caution">
    <text evidence="19">Lacks conserved residue(s) required for the propagation of feature annotation.</text>
</comment>
<feature type="binding site" evidence="19">
    <location>
        <position position="153"/>
    </location>
    <ligand>
        <name>7-phospho-2-dehydro-3-deoxy-D-arabino-heptonate</name>
        <dbReference type="ChEBI" id="CHEBI:58394"/>
    </ligand>
</feature>
<dbReference type="CDD" id="cd08195">
    <property type="entry name" value="DHQS"/>
    <property type="match status" value="1"/>
</dbReference>
<dbReference type="Pfam" id="PF00275">
    <property type="entry name" value="EPSP_synthase"/>
    <property type="match status" value="1"/>
</dbReference>
<dbReference type="OrthoDB" id="197068at2759"/>
<dbReference type="InterPro" id="IPR001986">
    <property type="entry name" value="Enolpyruvate_Tfrase_dom"/>
</dbReference>
<feature type="binding site" evidence="19">
    <location>
        <position position="276"/>
    </location>
    <ligand>
        <name>7-phospho-2-dehydro-3-deoxy-D-arabino-heptonate</name>
        <dbReference type="ChEBI" id="CHEBI:58394"/>
    </ligand>
</feature>
<comment type="catalytic activity">
    <reaction evidence="19 20">
        <text>3-dehydroquinate = 3-dehydroshikimate + H2O</text>
        <dbReference type="Rhea" id="RHEA:21096"/>
        <dbReference type="ChEBI" id="CHEBI:15377"/>
        <dbReference type="ChEBI" id="CHEBI:16630"/>
        <dbReference type="ChEBI" id="CHEBI:32364"/>
        <dbReference type="EC" id="4.2.1.10"/>
    </reaction>
</comment>
<feature type="binding site" evidence="19">
    <location>
        <begin position="180"/>
        <end position="183"/>
    </location>
    <ligand>
        <name>NAD(+)</name>
        <dbReference type="ChEBI" id="CHEBI:57540"/>
    </ligand>
</feature>
<feature type="binding site" evidence="19">
    <location>
        <position position="292"/>
    </location>
    <ligand>
        <name>7-phospho-2-dehydro-3-deoxy-D-arabino-heptonate</name>
        <dbReference type="ChEBI" id="CHEBI:58394"/>
    </ligand>
</feature>
<evidence type="ECO:0000256" key="4">
    <source>
        <dbReference type="ARBA" id="ARBA00022490"/>
    </source>
</evidence>
<dbReference type="GO" id="GO:0009423">
    <property type="term" value="P:chorismate biosynthetic process"/>
    <property type="evidence" value="ECO:0007669"/>
    <property type="project" value="UniProtKB-UniRule"/>
</dbReference>
<dbReference type="EC" id="2.5.1.19" evidence="19"/>
<dbReference type="InterPro" id="IPR036968">
    <property type="entry name" value="Enolpyruvate_Tfrase_sf"/>
</dbReference>
<feature type="binding site" evidence="19">
    <location>
        <position position="131"/>
    </location>
    <ligand>
        <name>7-phospho-2-dehydro-3-deoxy-D-arabino-heptonate</name>
        <dbReference type="ChEBI" id="CHEBI:58394"/>
    </ligand>
</feature>
<feature type="domain" description="3-dehydroquinate synthase N-terminal" evidence="22">
    <location>
        <begin position="78"/>
        <end position="190"/>
    </location>
</feature>
<feature type="active site" description="For EPSP synthase activity" evidence="19">
    <location>
        <position position="850"/>
    </location>
</feature>
<evidence type="ECO:0000256" key="10">
    <source>
        <dbReference type="ARBA" id="ARBA00022833"/>
    </source>
</evidence>
<organism evidence="26 27">
    <name type="scientific">Phlebiopsis gigantea (strain 11061_1 CR5-6)</name>
    <name type="common">White-rot fungus</name>
    <name type="synonym">Peniophora gigantea</name>
    <dbReference type="NCBI Taxonomy" id="745531"/>
    <lineage>
        <taxon>Eukaryota</taxon>
        <taxon>Fungi</taxon>
        <taxon>Dikarya</taxon>
        <taxon>Basidiomycota</taxon>
        <taxon>Agaricomycotina</taxon>
        <taxon>Agaricomycetes</taxon>
        <taxon>Polyporales</taxon>
        <taxon>Phanerochaetaceae</taxon>
        <taxon>Phlebiopsis</taxon>
    </lineage>
</organism>
<evidence type="ECO:0000259" key="25">
    <source>
        <dbReference type="Pfam" id="PF24621"/>
    </source>
</evidence>
<dbReference type="Pfam" id="PF01761">
    <property type="entry name" value="DHQ_synthase"/>
    <property type="match status" value="1"/>
</dbReference>
<dbReference type="SUPFAM" id="SSF51569">
    <property type="entry name" value="Aldolase"/>
    <property type="match status" value="1"/>
</dbReference>
<feature type="active site" description="Proton acceptor; for 3-dehydroquinate synthase activity" evidence="19">
    <location>
        <position position="280"/>
    </location>
</feature>
<dbReference type="NCBIfam" id="TIGR01809">
    <property type="entry name" value="Shik-DH-AROM"/>
    <property type="match status" value="1"/>
</dbReference>
<dbReference type="HOGENOM" id="CLU_001201_1_2_1"/>
<comment type="similarity">
    <text evidence="19 20">In the 3rd section; belongs to the shikimate kinase family.</text>
</comment>
<dbReference type="NCBIfam" id="TIGR01093">
    <property type="entry name" value="aroD"/>
    <property type="match status" value="1"/>
</dbReference>
<dbReference type="Proteomes" id="UP000053257">
    <property type="component" value="Unassembled WGS sequence"/>
</dbReference>
<comment type="similarity">
    <text evidence="19 20">In the C-terminal section; belongs to the shikimate dehydrogenase family.</text>
</comment>
<dbReference type="InterPro" id="IPR031322">
    <property type="entry name" value="Shikimate/glucono_kinase"/>
</dbReference>
<dbReference type="GO" id="GO:0003866">
    <property type="term" value="F:3-phosphoshikimate 1-carboxyvinyltransferase activity"/>
    <property type="evidence" value="ECO:0007669"/>
    <property type="project" value="UniProtKB-UniRule"/>
</dbReference>
<dbReference type="PIRSF" id="PIRSF000514">
    <property type="entry name" value="Pentafunct_AroM"/>
    <property type="match status" value="1"/>
</dbReference>
<feature type="binding site" evidence="19">
    <location>
        <position position="191"/>
    </location>
    <ligand>
        <name>NAD(+)</name>
        <dbReference type="ChEBI" id="CHEBI:57540"/>
    </ligand>
</feature>
<keyword evidence="5 19" id="KW-0028">Amino-acid biosynthesis</keyword>
<reference evidence="26 27" key="1">
    <citation type="journal article" date="2014" name="PLoS Genet.">
        <title>Analysis of the Phlebiopsis gigantea genome, transcriptome and secretome provides insight into its pioneer colonization strategies of wood.</title>
        <authorList>
            <person name="Hori C."/>
            <person name="Ishida T."/>
            <person name="Igarashi K."/>
            <person name="Samejima M."/>
            <person name="Suzuki H."/>
            <person name="Master E."/>
            <person name="Ferreira P."/>
            <person name="Ruiz-Duenas F.J."/>
            <person name="Held B."/>
            <person name="Canessa P."/>
            <person name="Larrondo L.F."/>
            <person name="Schmoll M."/>
            <person name="Druzhinina I.S."/>
            <person name="Kubicek C.P."/>
            <person name="Gaskell J.A."/>
            <person name="Kersten P."/>
            <person name="St John F."/>
            <person name="Glasner J."/>
            <person name="Sabat G."/>
            <person name="Splinter BonDurant S."/>
            <person name="Syed K."/>
            <person name="Yadav J."/>
            <person name="Mgbeahuruike A.C."/>
            <person name="Kovalchuk A."/>
            <person name="Asiegbu F.O."/>
            <person name="Lackner G."/>
            <person name="Hoffmeister D."/>
            <person name="Rencoret J."/>
            <person name="Gutierrez A."/>
            <person name="Sun H."/>
            <person name="Lindquist E."/>
            <person name="Barry K."/>
            <person name="Riley R."/>
            <person name="Grigoriev I.V."/>
            <person name="Henrissat B."/>
            <person name="Kues U."/>
            <person name="Berka R.M."/>
            <person name="Martinez A.T."/>
            <person name="Covert S.F."/>
            <person name="Blanchette R.A."/>
            <person name="Cullen D."/>
        </authorList>
    </citation>
    <scope>NUCLEOTIDE SEQUENCE [LARGE SCALE GENOMIC DNA]</scope>
    <source>
        <strain evidence="26 27">11061_1 CR5-6</strain>
    </source>
</reference>
<dbReference type="Pfam" id="PF01487">
    <property type="entry name" value="DHquinase_I"/>
    <property type="match status" value="1"/>
</dbReference>
<dbReference type="GO" id="GO:0003856">
    <property type="term" value="F:3-dehydroquinate synthase activity"/>
    <property type="evidence" value="ECO:0007669"/>
    <property type="project" value="UniProtKB-UniRule"/>
</dbReference>
<feature type="region of interest" description="Shikimate dehydrogenase" evidence="19">
    <location>
        <begin position="1326"/>
        <end position="1615"/>
    </location>
</feature>
<dbReference type="Gene3D" id="3.40.50.10860">
    <property type="entry name" value="Leucine Dehydrogenase, chain A, domain 1"/>
    <property type="match status" value="1"/>
</dbReference>
<dbReference type="EC" id="4.2.3.4" evidence="19"/>
<feature type="binding site" evidence="19">
    <location>
        <position position="292"/>
    </location>
    <ligand>
        <name>Zn(2+)</name>
        <dbReference type="ChEBI" id="CHEBI:29105"/>
        <note>catalytic</note>
    </ligand>
</feature>
<evidence type="ECO:0000256" key="12">
    <source>
        <dbReference type="ARBA" id="ARBA00022857"/>
    </source>
</evidence>
<dbReference type="SUPFAM" id="SSF53223">
    <property type="entry name" value="Aminoacid dehydrogenase-like, N-terminal domain"/>
    <property type="match status" value="1"/>
</dbReference>
<dbReference type="GO" id="GO:0046872">
    <property type="term" value="F:metal ion binding"/>
    <property type="evidence" value="ECO:0007669"/>
    <property type="project" value="UniProtKB-UniRule"/>
</dbReference>
<keyword evidence="7 19" id="KW-0479">Metal-binding</keyword>
<feature type="binding site" evidence="19">
    <location>
        <begin position="84"/>
        <end position="87"/>
    </location>
    <ligand>
        <name>NAD(+)</name>
        <dbReference type="ChEBI" id="CHEBI:57540"/>
    </ligand>
</feature>
<dbReference type="InterPro" id="IPR023000">
    <property type="entry name" value="Shikimate_kinase_CS"/>
</dbReference>
<dbReference type="PANTHER" id="PTHR21090">
    <property type="entry name" value="AROM/DEHYDROQUINATE SYNTHASE"/>
    <property type="match status" value="1"/>
</dbReference>
<feature type="binding site" evidence="19">
    <location>
        <position position="120"/>
    </location>
    <ligand>
        <name>NAD(+)</name>
        <dbReference type="ChEBI" id="CHEBI:57540"/>
    </ligand>
</feature>
<feature type="binding site" evidence="19">
    <location>
        <begin position="115"/>
        <end position="117"/>
    </location>
    <ligand>
        <name>NAD(+)</name>
        <dbReference type="ChEBI" id="CHEBI:57540"/>
    </ligand>
</feature>
<keyword evidence="6 19" id="KW-0808">Transferase</keyword>
<dbReference type="CDD" id="cd01556">
    <property type="entry name" value="EPSP_synthase"/>
    <property type="match status" value="1"/>
</dbReference>
<keyword evidence="14 19" id="KW-0057">Aromatic amino acid biosynthesis</keyword>
<comment type="pathway">
    <text evidence="2 19 20">Metabolic intermediate biosynthesis; chorismate biosynthesis; chorismate from D-erythrose 4-phosphate and phosphoenolpyruvate: step 5/7.</text>
</comment>
<dbReference type="HAMAP" id="MF_03143">
    <property type="entry name" value="Pentafunct_AroM"/>
    <property type="match status" value="1"/>
</dbReference>
<evidence type="ECO:0000256" key="8">
    <source>
        <dbReference type="ARBA" id="ARBA00022741"/>
    </source>
</evidence>
<dbReference type="Pfam" id="PF24621">
    <property type="entry name" value="DHQS_C"/>
    <property type="match status" value="1"/>
</dbReference>
<dbReference type="EC" id="4.2.1.10" evidence="19"/>
<dbReference type="GO" id="GO:0005737">
    <property type="term" value="C:cytoplasm"/>
    <property type="evidence" value="ECO:0007669"/>
    <property type="project" value="UniProtKB-SubCell"/>
</dbReference>
<evidence type="ECO:0000256" key="15">
    <source>
        <dbReference type="ARBA" id="ARBA00023239"/>
    </source>
</evidence>
<dbReference type="InterPro" id="IPR027417">
    <property type="entry name" value="P-loop_NTPase"/>
</dbReference>
<evidence type="ECO:0000256" key="19">
    <source>
        <dbReference type="HAMAP-Rule" id="MF_03143"/>
    </source>
</evidence>
<evidence type="ECO:0000256" key="3">
    <source>
        <dbReference type="ARBA" id="ARBA00009948"/>
    </source>
</evidence>
<keyword evidence="12 19" id="KW-0521">NADP</keyword>
<evidence type="ECO:0000256" key="17">
    <source>
        <dbReference type="ARBA" id="ARBA00044633"/>
    </source>
</evidence>
<dbReference type="Gene3D" id="3.40.50.720">
    <property type="entry name" value="NAD(P)-binding Rossmann-like Domain"/>
    <property type="match status" value="1"/>
</dbReference>
<comment type="subcellular location">
    <subcellularLocation>
        <location evidence="19 20">Cytoplasm</location>
    </subcellularLocation>
</comment>
<dbReference type="Pfam" id="PF08501">
    <property type="entry name" value="Shikimate_dh_N"/>
    <property type="match status" value="1"/>
</dbReference>
<dbReference type="InterPro" id="IPR018508">
    <property type="entry name" value="3-dehydroquinate_DH_AS"/>
</dbReference>
<sequence>MASTDIRKVPILGKESIRCGFHLVPYIVETVLDTLPSSTYVLFTDTNVGNLHLPKFEAEFAKGISSLKSESKPRFLSYVLNPGETSKSRECKAELEDFLLLNACTRDTVVLAVGGGVIGDLIGFVSATFMRGVRFCQIPTTLLAMVDSSVGGKTAIDTPHGKNLIGAFWQPEYIFIDAAFLETLPAREFSNGMAEVIKTAAIWNETEFSALESRSAEIFAAIQTPSKDFSGRTQATRSAAQELLLSVIVGSISVKAHIVTIDERETGLRNLVNFGHTIGHAIEAVLTPTILHGECVSVGMILEAEVARSLGVLSQVAVGRLTRCLKAYNLPVSTSDAKIASLPAARQLTVDRLLDIMKVDKKNSGPQKKVVILSRIGATYEQKATVVEDAVIARTLSEAVKVIPGIPTKSPIRMATPGSKSISNRSLLLAALASGTCRLKNLLHSDDTQVMMNALVELKASACTQGAKFSWEDNGETLVVEGGGGSLSVPPNGKEVYLGNAGTAARFLTTVCTLVQASAAGERTVITGNARMKQRPIGPLVDALRANGSSVEYLESQGCLPLSIAPAGLKGSTIQLAASVSSQYVSSVLLCAPYAQQQVTLELVGGQVISQPYIDMTIAMMATFGLHVLREKDPATGALLDVYTIPKGAYVSPPAYNIESDASSATYPLAIAAITGTQVTIANIGSASLQGDARFAKEVLEPMGCEVTQTATETTVRGPPRGTLRPLGFVDMEPMTDAFLTASVLAAVATGPCLPGRELSDSGGYNVSRILGIANQRVKECNRIRAMIDQLAKFGIETKELDDGLEIYGKPLEELKAGCSIHCYDDHRVAMAFSVLGAVVKDTILEEKRCVEKTWPNWWDDLQNKIGLGVEGVELTHSSVAASQSGRATDPAASVVLIGMRGSGKSFIGELAASTLGWTFVDADIYFQTKYPEGVREFVHKNGWPAFREAEAALFQELLEKYPTNAIISMGGGIVETAPARDVLKAYTQQGPVVYIVREIDEVVQYLGEETARPAYGEPVVDVFQRRQAWFVECCSHEYVNYTGALTGPVDPASTRREVARFFGHITGQTPNLAANVASGSRSYFLSLTYPDVTPALPFIEELTAGVDAIELRVDLLRAPADGEVLGAYVPPTAYVSEQIAALRQRTSLPVVFTCRTVGQGGSFPDSAESKAFDLFYTALRLGVEYVDVEITWSKKHLDGLKKSKGASQIIASYHDWSGNFRWGTASSKDVYDRAAAVGDIVKIVGKAATLEDNLELYRFVQEREKAPGAKPIIAINMGVEGQMSRILNKTLSPVTHPLLPSKAAPGQLSFAQIQNALSLLGLLPAKRFFLFGNPISQSMSPTIHNTGYEILGLPHQYELLETQSVGEEIKTALALPEFGGASVTIPFKLDVIPLLDSLSPHAEAIGAVNTIVPVKGADGSTSLLGDNTDWLGIRESIVARLPANGGGPIEAGLVIGAGGTSRAAIYALRSLGVKTVYLFNRTRAAADALVAAFPDVHLQVVDALGGWPVAPSVIVSTVPASATTLDAGAAAGLYLSDALFGDAARAGVVVDMAYRPAKTPLLALAEEQAPGWKTVRGLDVLLEQGFAQFKLWIGRECPRARVAEVVAKAYDAKR</sequence>
<dbReference type="Pfam" id="PF18317">
    <property type="entry name" value="SDH_C"/>
    <property type="match status" value="1"/>
</dbReference>
<evidence type="ECO:0000256" key="7">
    <source>
        <dbReference type="ARBA" id="ARBA00022723"/>
    </source>
</evidence>
<evidence type="ECO:0000313" key="27">
    <source>
        <dbReference type="Proteomes" id="UP000053257"/>
    </source>
</evidence>
<dbReference type="FunFam" id="1.20.1090.10:FF:000007">
    <property type="entry name" value="Pentafunctional AROM polypeptide"/>
    <property type="match status" value="1"/>
</dbReference>
<dbReference type="GO" id="GO:0008652">
    <property type="term" value="P:amino acid biosynthetic process"/>
    <property type="evidence" value="ECO:0007669"/>
    <property type="project" value="UniProtKB-KW"/>
</dbReference>
<feature type="binding site" evidence="19">
    <location>
        <position position="276"/>
    </location>
    <ligand>
        <name>Zn(2+)</name>
        <dbReference type="ChEBI" id="CHEBI:29105"/>
        <note>catalytic</note>
    </ligand>
</feature>
<dbReference type="SUPFAM" id="SSF56796">
    <property type="entry name" value="Dehydroquinate synthase-like"/>
    <property type="match status" value="1"/>
</dbReference>
<dbReference type="InterPro" id="IPR016037">
    <property type="entry name" value="DHQ_synth_AroB"/>
</dbReference>
<dbReference type="GO" id="GO:0003855">
    <property type="term" value="F:3-dehydroquinate dehydratase activity"/>
    <property type="evidence" value="ECO:0007669"/>
    <property type="project" value="UniProtKB-UniRule"/>
</dbReference>
<evidence type="ECO:0000256" key="2">
    <source>
        <dbReference type="ARBA" id="ARBA00004842"/>
    </source>
</evidence>
<dbReference type="InterPro" id="IPR013785">
    <property type="entry name" value="Aldolase_TIM"/>
</dbReference>
<evidence type="ECO:0000256" key="5">
    <source>
        <dbReference type="ARBA" id="ARBA00022605"/>
    </source>
</evidence>
<evidence type="ECO:0000256" key="13">
    <source>
        <dbReference type="ARBA" id="ARBA00023002"/>
    </source>
</evidence>
<dbReference type="EC" id="1.1.1.25" evidence="19"/>
<dbReference type="GO" id="GO:0005524">
    <property type="term" value="F:ATP binding"/>
    <property type="evidence" value="ECO:0007669"/>
    <property type="project" value="UniProtKB-UniRule"/>
</dbReference>
<dbReference type="InterPro" id="IPR010110">
    <property type="entry name" value="Shikimate_DH_AroM-type"/>
</dbReference>
<evidence type="ECO:0000256" key="14">
    <source>
        <dbReference type="ARBA" id="ARBA00023141"/>
    </source>
</evidence>
<dbReference type="EMBL" id="KN840687">
    <property type="protein sequence ID" value="KIP02276.1"/>
    <property type="molecule type" value="Genomic_DNA"/>
</dbReference>
<keyword evidence="10 19" id="KW-0862">Zinc</keyword>
<dbReference type="PROSITE" id="PS01128">
    <property type="entry name" value="SHIKIMATE_KINASE"/>
    <property type="match status" value="1"/>
</dbReference>
<comment type="catalytic activity">
    <reaction evidence="19 20">
        <text>7-phospho-2-dehydro-3-deoxy-D-arabino-heptonate = 3-dehydroquinate + phosphate</text>
        <dbReference type="Rhea" id="RHEA:21968"/>
        <dbReference type="ChEBI" id="CHEBI:32364"/>
        <dbReference type="ChEBI" id="CHEBI:43474"/>
        <dbReference type="ChEBI" id="CHEBI:58394"/>
        <dbReference type="EC" id="4.2.3.4"/>
    </reaction>
</comment>
<feature type="domain" description="Shikimate dehydrogenase substrate binding N-terminal" evidence="23">
    <location>
        <begin position="1331"/>
        <end position="1412"/>
    </location>
</feature>
<dbReference type="InterPro" id="IPR006264">
    <property type="entry name" value="EPSP_synthase"/>
</dbReference>
<comment type="similarity">
    <text evidence="19">In the N-terminal section; belongs to the sugar phosphate cyclases superfamily. Dehydroquinate synthase family.</text>
</comment>
<feature type="binding site" evidence="19">
    <location>
        <position position="163"/>
    </location>
    <ligand>
        <name>7-phospho-2-dehydro-3-deoxy-D-arabino-heptonate</name>
        <dbReference type="ChEBI" id="CHEBI:58394"/>
    </ligand>
</feature>
<dbReference type="InterPro" id="IPR001381">
    <property type="entry name" value="DHquinase_I"/>
</dbReference>
<feature type="region of interest" description="3-dehydroquinate synthase" evidence="19">
    <location>
        <begin position="1"/>
        <end position="389"/>
    </location>
</feature>
<dbReference type="SUPFAM" id="SSF55205">
    <property type="entry name" value="EPT/RTPC-like"/>
    <property type="match status" value="1"/>
</dbReference>
<keyword evidence="15 19" id="KW-0456">Lyase</keyword>
<dbReference type="STRING" id="745531.A0A0C3RQU9"/>
<dbReference type="HAMAP" id="MF_00109">
    <property type="entry name" value="Shikimate_kinase"/>
    <property type="match status" value="1"/>
</dbReference>
<dbReference type="PROSITE" id="PS00104">
    <property type="entry name" value="EPSP_SYNTHASE_1"/>
    <property type="match status" value="1"/>
</dbReference>
<comment type="similarity">
    <text evidence="20">In the N-terminal section; belongs to the dehydroquinate synthase family.</text>
</comment>
<comment type="pathway">
    <text evidence="19 20">Metabolic intermediate biosynthesis; chorismate biosynthesis; chorismate from D-erythrose 4-phosphate and phosphoenolpyruvate: step 4/7.</text>
</comment>
<comment type="catalytic activity">
    <reaction evidence="17">
        <text>3-phosphoshikimate + phosphoenolpyruvate = 5-O-(1-carboxyvinyl)-3-phosphoshikimate + phosphate</text>
        <dbReference type="Rhea" id="RHEA:21256"/>
        <dbReference type="ChEBI" id="CHEBI:43474"/>
        <dbReference type="ChEBI" id="CHEBI:57701"/>
        <dbReference type="ChEBI" id="CHEBI:58702"/>
        <dbReference type="ChEBI" id="CHEBI:145989"/>
        <dbReference type="EC" id="2.5.1.19"/>
    </reaction>
    <physiologicalReaction direction="left-to-right" evidence="17">
        <dbReference type="Rhea" id="RHEA:21257"/>
    </physiologicalReaction>
</comment>
<feature type="domain" description="Enolpyruvate transferase" evidence="21">
    <location>
        <begin position="415"/>
        <end position="862"/>
    </location>
</feature>
<feature type="domain" description="SDH C-terminal" evidence="24">
    <location>
        <begin position="1578"/>
        <end position="1607"/>
    </location>
</feature>
<dbReference type="EC" id="2.7.1.71" evidence="19"/>
<dbReference type="CDD" id="cd01065">
    <property type="entry name" value="NAD_bind_Shikimate_DH"/>
    <property type="match status" value="1"/>
</dbReference>
<dbReference type="PROSITE" id="PS01028">
    <property type="entry name" value="DEHYDROQUINASE_I"/>
    <property type="match status" value="1"/>
</dbReference>
<evidence type="ECO:0000256" key="11">
    <source>
        <dbReference type="ARBA" id="ARBA00022840"/>
    </source>
</evidence>
<comment type="pathway">
    <text evidence="19 20">Metabolic intermediate biosynthesis; chorismate biosynthesis; chorismate from D-erythrose 4-phosphate and phosphoenolpyruvate: step 3/7.</text>
</comment>
<feature type="binding site" evidence="19">
    <location>
        <begin position="899"/>
        <end position="906"/>
    </location>
    <ligand>
        <name>ATP</name>
        <dbReference type="ChEBI" id="CHEBI:30616"/>
    </ligand>
</feature>
<feature type="binding site" evidence="19">
    <location>
        <position position="147"/>
    </location>
    <ligand>
        <name>7-phospho-2-dehydro-3-deoxy-D-arabino-heptonate</name>
        <dbReference type="ChEBI" id="CHEBI:58394"/>
    </ligand>
</feature>
<dbReference type="PROSITE" id="PS00885">
    <property type="entry name" value="EPSP_SYNTHASE_2"/>
    <property type="match status" value="1"/>
</dbReference>
<gene>
    <name evidence="26" type="ORF">PHLGIDRAFT_122604</name>
</gene>
<comment type="similarity">
    <text evidence="3">Belongs to the EPSP synthase family.</text>
</comment>
<protein>
    <recommendedName>
        <fullName evidence="19">Pentafunctional AROM polypeptide</fullName>
    </recommendedName>
    <domain>
        <recommendedName>
            <fullName evidence="19">3-dehydroquinate synthase</fullName>
            <shortName evidence="19">DHQS</shortName>
            <ecNumber evidence="19">4.2.3.4</ecNumber>
        </recommendedName>
    </domain>
    <domain>
        <recommendedName>
            <fullName evidence="19">3-phosphoshikimate 1-carboxyvinyltransferase</fullName>
            <ecNumber evidence="19">2.5.1.19</ecNumber>
        </recommendedName>
        <alternativeName>
            <fullName evidence="19">5-enolpyruvylshikimate-3-phosphate synthase</fullName>
            <shortName evidence="19">EPSP synthase</shortName>
            <shortName evidence="19">EPSPS</shortName>
        </alternativeName>
    </domain>
    <domain>
        <recommendedName>
            <fullName evidence="19">Shikimate kinase</fullName>
            <shortName evidence="19">SK</shortName>
            <ecNumber evidence="19">2.7.1.71</ecNumber>
        </recommendedName>
    </domain>
    <domain>
        <recommendedName>
            <fullName evidence="19">3-dehydroquinate dehydratase</fullName>
            <shortName evidence="19">3-dehydroquinase</shortName>
            <ecNumber evidence="19">4.2.1.10</ecNumber>
        </recommendedName>
    </domain>
    <domain>
        <recommendedName>
            <fullName evidence="19">Shikimate dehydrogenase</fullName>
            <ecNumber evidence="19">1.1.1.25</ecNumber>
        </recommendedName>
    </domain>
</protein>
<evidence type="ECO:0000256" key="18">
    <source>
        <dbReference type="ARBA" id="ARBA00048567"/>
    </source>
</evidence>
<dbReference type="InterPro" id="IPR023193">
    <property type="entry name" value="EPSP_synthase_CS"/>
</dbReference>
<feature type="binding site" evidence="19">
    <location>
        <position position="255"/>
    </location>
    <ligand>
        <name>7-phospho-2-dehydro-3-deoxy-D-arabino-heptonate</name>
        <dbReference type="ChEBI" id="CHEBI:58394"/>
    </ligand>
</feature>
<dbReference type="InterPro" id="IPR013792">
    <property type="entry name" value="RNA3'P_cycl/enolpyr_Trfase_a/b"/>
</dbReference>
<dbReference type="Pfam" id="PF01202">
    <property type="entry name" value="SKI"/>
    <property type="match status" value="1"/>
</dbReference>
<dbReference type="Gene3D" id="3.20.20.70">
    <property type="entry name" value="Aldolase class I"/>
    <property type="match status" value="1"/>
</dbReference>
<dbReference type="SUPFAM" id="SSF52540">
    <property type="entry name" value="P-loop containing nucleoside triphosphate hydrolases"/>
    <property type="match status" value="1"/>
</dbReference>
<dbReference type="NCBIfam" id="TIGR01357">
    <property type="entry name" value="aroB"/>
    <property type="match status" value="1"/>
</dbReference>
<comment type="pathway">
    <text evidence="19 20">Metabolic intermediate biosynthesis; chorismate biosynthesis; chorismate from D-erythrose 4-phosphate and phosphoenolpyruvate: step 2/7.</text>
</comment>
<feature type="binding site" evidence="19">
    <location>
        <begin position="269"/>
        <end position="273"/>
    </location>
    <ligand>
        <name>7-phospho-2-dehydro-3-deoxy-D-arabino-heptonate</name>
        <dbReference type="ChEBI" id="CHEBI:58394"/>
    </ligand>
</feature>
<comment type="pathway">
    <text evidence="1 19 20">Metabolic intermediate biosynthesis; chorismate biosynthesis; chorismate from D-erythrose 4-phosphate and phosphoenolpyruvate: step 6/7.</text>
</comment>
<dbReference type="InterPro" id="IPR000623">
    <property type="entry name" value="Shikimate_kinase/TSH1"/>
</dbReference>
<feature type="active site" description="Proton acceptor; for 3-dehydroquinate dehydratase activity" evidence="19">
    <location>
        <position position="1215"/>
    </location>
</feature>
<dbReference type="GO" id="GO:0004764">
    <property type="term" value="F:shikimate 3-dehydrogenase (NADP+) activity"/>
    <property type="evidence" value="ECO:0007669"/>
    <property type="project" value="UniProtKB-UniRule"/>
</dbReference>
<dbReference type="PANTHER" id="PTHR21090:SF5">
    <property type="entry name" value="PENTAFUNCTIONAL AROM POLYPEPTIDE"/>
    <property type="match status" value="1"/>
</dbReference>
<dbReference type="InterPro" id="IPR046346">
    <property type="entry name" value="Aminoacid_DH-like_N_sf"/>
</dbReference>
<dbReference type="FunFam" id="3.65.10.10:FF:000007">
    <property type="entry name" value="Pentafunctional AROM polypeptide"/>
    <property type="match status" value="1"/>
</dbReference>
<evidence type="ECO:0000313" key="26">
    <source>
        <dbReference type="EMBL" id="KIP02276.1"/>
    </source>
</evidence>
<keyword evidence="9 19" id="KW-0418">Kinase</keyword>
<dbReference type="NCBIfam" id="TIGR01356">
    <property type="entry name" value="aroA"/>
    <property type="match status" value="1"/>
</dbReference>
<evidence type="ECO:0000259" key="21">
    <source>
        <dbReference type="Pfam" id="PF00275"/>
    </source>
</evidence>
<comment type="catalytic activity">
    <reaction evidence="18 19 20">
        <text>shikimate + ATP = 3-phosphoshikimate + ADP + H(+)</text>
        <dbReference type="Rhea" id="RHEA:13121"/>
        <dbReference type="ChEBI" id="CHEBI:15378"/>
        <dbReference type="ChEBI" id="CHEBI:30616"/>
        <dbReference type="ChEBI" id="CHEBI:36208"/>
        <dbReference type="ChEBI" id="CHEBI:145989"/>
        <dbReference type="ChEBI" id="CHEBI:456216"/>
        <dbReference type="EC" id="2.7.1.71"/>
    </reaction>
</comment>
<dbReference type="InterPro" id="IPR013708">
    <property type="entry name" value="Shikimate_DH-bd_N"/>
</dbReference>
<dbReference type="CDD" id="cd00464">
    <property type="entry name" value="SK"/>
    <property type="match status" value="1"/>
</dbReference>
<dbReference type="FunFam" id="3.40.50.1970:FF:000007">
    <property type="entry name" value="Pentafunctional AROM polypeptide"/>
    <property type="match status" value="1"/>
</dbReference>
<feature type="active site" description="Proton acceptor; for 3-dehydroquinate synthase activity" evidence="19">
    <location>
        <position position="265"/>
    </location>
</feature>
<dbReference type="PRINTS" id="PR01100">
    <property type="entry name" value="SHIKIMTKNASE"/>
</dbReference>
<comment type="function">
    <text evidence="19 20">The AROM polypeptide catalyzes 5 consecutive enzymatic reactions in prechorismate polyaromatic amino acid biosynthesis.</text>
</comment>
<dbReference type="InterPro" id="IPR036291">
    <property type="entry name" value="NAD(P)-bd_dom_sf"/>
</dbReference>
<comment type="subunit">
    <text evidence="19 20">Homodimer.</text>
</comment>
<evidence type="ECO:0000259" key="24">
    <source>
        <dbReference type="Pfam" id="PF18317"/>
    </source>
</evidence>
<keyword evidence="27" id="KW-1185">Reference proteome</keyword>
<dbReference type="SUPFAM" id="SSF51735">
    <property type="entry name" value="NAD(P)-binding Rossmann-fold domains"/>
    <property type="match status" value="1"/>
</dbReference>
<evidence type="ECO:0000256" key="1">
    <source>
        <dbReference type="ARBA" id="ARBA00004811"/>
    </source>
</evidence>
<dbReference type="UniPathway" id="UPA00053">
    <property type="reaction ID" value="UER00085"/>
</dbReference>
<feature type="binding site" evidence="19">
    <location>
        <begin position="140"/>
        <end position="141"/>
    </location>
    <ligand>
        <name>NAD(+)</name>
        <dbReference type="ChEBI" id="CHEBI:57540"/>
    </ligand>
</feature>
<comment type="cofactor">
    <cofactor evidence="19 20">
        <name>Zn(2+)</name>
        <dbReference type="ChEBI" id="CHEBI:29105"/>
    </cofactor>
    <text evidence="19 20">Binds 2 Zn(2+) ions per subunit.</text>
</comment>
<dbReference type="Gene3D" id="3.40.50.1970">
    <property type="match status" value="1"/>
</dbReference>
<keyword evidence="11 19" id="KW-0067">ATP-binding</keyword>